<organism evidence="2 3">
    <name type="scientific">Neobacillus bataviensis</name>
    <dbReference type="NCBI Taxonomy" id="220685"/>
    <lineage>
        <taxon>Bacteria</taxon>
        <taxon>Bacillati</taxon>
        <taxon>Bacillota</taxon>
        <taxon>Bacilli</taxon>
        <taxon>Bacillales</taxon>
        <taxon>Bacillaceae</taxon>
        <taxon>Neobacillus</taxon>
    </lineage>
</organism>
<feature type="compositionally biased region" description="Low complexity" evidence="1">
    <location>
        <begin position="33"/>
        <end position="75"/>
    </location>
</feature>
<comment type="caution">
    <text evidence="2">The sequence shown here is derived from an EMBL/GenBank/DDBJ whole genome shotgun (WGS) entry which is preliminary data.</text>
</comment>
<dbReference type="Proteomes" id="UP000319671">
    <property type="component" value="Unassembled WGS sequence"/>
</dbReference>
<evidence type="ECO:0000256" key="1">
    <source>
        <dbReference type="SAM" id="MobiDB-lite"/>
    </source>
</evidence>
<dbReference type="AlphaFoldDB" id="A0A561CKD9"/>
<dbReference type="EMBL" id="VIVN01000021">
    <property type="protein sequence ID" value="TWD91655.1"/>
    <property type="molecule type" value="Genomic_DNA"/>
</dbReference>
<keyword evidence="3" id="KW-1185">Reference proteome</keyword>
<accession>A0A561CKD9</accession>
<protein>
    <submittedName>
        <fullName evidence="2">Spore germination protein GerPA/GerPF</fullName>
    </submittedName>
</protein>
<evidence type="ECO:0000313" key="2">
    <source>
        <dbReference type="EMBL" id="TWD91655.1"/>
    </source>
</evidence>
<sequence>MAAYNQDGISIGTISGGIVNFGGAVTIAPISITKTSSGSSSDNQGGTMTTTSGRSSSSRSNTASNGRSSSSRTGSGNSGGSLFTDTSLSGILEIIRRV</sequence>
<proteinExistence type="predicted"/>
<evidence type="ECO:0000313" key="3">
    <source>
        <dbReference type="Proteomes" id="UP000319671"/>
    </source>
</evidence>
<name>A0A561CKD9_9BACI</name>
<reference evidence="2 3" key="1">
    <citation type="submission" date="2019-06" db="EMBL/GenBank/DDBJ databases">
        <title>Sorghum-associated microbial communities from plants grown in Nebraska, USA.</title>
        <authorList>
            <person name="Schachtman D."/>
        </authorList>
    </citation>
    <scope>NUCLEOTIDE SEQUENCE [LARGE SCALE GENOMIC DNA]</scope>
    <source>
        <strain evidence="2 3">2482</strain>
    </source>
</reference>
<gene>
    <name evidence="2" type="ORF">FB550_12197</name>
</gene>
<feature type="region of interest" description="Disordered" evidence="1">
    <location>
        <begin position="33"/>
        <end position="85"/>
    </location>
</feature>
<dbReference type="RefSeq" id="WP_144568215.1">
    <property type="nucleotide sequence ID" value="NZ_VIVN01000021.1"/>
</dbReference>